<name>A0A1I0YY54_9BACT</name>
<dbReference type="Proteomes" id="UP000198790">
    <property type="component" value="Unassembled WGS sequence"/>
</dbReference>
<dbReference type="InterPro" id="IPR015422">
    <property type="entry name" value="PyrdxlP-dep_Trfase_small"/>
</dbReference>
<reference evidence="3 4" key="1">
    <citation type="submission" date="2016-10" db="EMBL/GenBank/DDBJ databases">
        <authorList>
            <person name="de Groot N.N."/>
        </authorList>
    </citation>
    <scope>NUCLEOTIDE SEQUENCE [LARGE SCALE GENOMIC DNA]</scope>
    <source>
        <strain evidence="3 4">DSM 23399</strain>
    </source>
</reference>
<dbReference type="InterPro" id="IPR000192">
    <property type="entry name" value="Aminotrans_V_dom"/>
</dbReference>
<organism evidence="3 4">
    <name type="scientific">Algoriphagus aquimarinus</name>
    <dbReference type="NCBI Taxonomy" id="237018"/>
    <lineage>
        <taxon>Bacteria</taxon>
        <taxon>Pseudomonadati</taxon>
        <taxon>Bacteroidota</taxon>
        <taxon>Cytophagia</taxon>
        <taxon>Cytophagales</taxon>
        <taxon>Cyclobacteriaceae</taxon>
        <taxon>Algoriphagus</taxon>
    </lineage>
</organism>
<dbReference type="GO" id="GO:0016829">
    <property type="term" value="F:lyase activity"/>
    <property type="evidence" value="ECO:0007669"/>
    <property type="project" value="UniProtKB-KW"/>
</dbReference>
<protein>
    <submittedName>
        <fullName evidence="3">Selenocysteine lyase/Cysteine desulfurase</fullName>
    </submittedName>
</protein>
<feature type="domain" description="Aminotransferase class V" evidence="2">
    <location>
        <begin position="69"/>
        <end position="413"/>
    </location>
</feature>
<keyword evidence="4" id="KW-1185">Reference proteome</keyword>
<dbReference type="Gene3D" id="3.40.640.10">
    <property type="entry name" value="Type I PLP-dependent aspartate aminotransferase-like (Major domain)"/>
    <property type="match status" value="1"/>
</dbReference>
<dbReference type="AlphaFoldDB" id="A0A1I0YY54"/>
<dbReference type="RefSeq" id="WP_092896185.1">
    <property type="nucleotide sequence ID" value="NZ_FOKK01000005.1"/>
</dbReference>
<evidence type="ECO:0000259" key="2">
    <source>
        <dbReference type="Pfam" id="PF00266"/>
    </source>
</evidence>
<keyword evidence="3" id="KW-0456">Lyase</keyword>
<evidence type="ECO:0000313" key="3">
    <source>
        <dbReference type="EMBL" id="SFB17796.1"/>
    </source>
</evidence>
<dbReference type="OrthoDB" id="9804366at2"/>
<dbReference type="InterPro" id="IPR015421">
    <property type="entry name" value="PyrdxlP-dep_Trfase_major"/>
</dbReference>
<sequence>MKSRRSFIQKLGAGIAIPGLVSFNSPIHTSLKSINHSLEGEEFWNDLRKKFPLKDSRVYLNNGTFGPSPQVVLDALQSSFVETNTSGEYGHIEPEREKLAAFVGITTSEISLTHNTTEGINIMCWGLPLKAGDEVIITLHEHVGNALPWLNRAKLHGIVLKPFEPKATQAENLDLIKSLVTSKTKVIAIPHVTCTTGLVFPIKEISAFARSKGIFTAIDGAHGVGTFDLDLKDLGCDLYASSYHKWMLGPNGTGFLYVREEVLEQVQAYQVGAYSDLGWDMYQSPPEFKGYVPTAHRFDYGSQSLPMMKGAVAAAEFHGEIGKEKVEARVRELNQYLFDGLSEMNSHLDILSSSEPESRISMVTFKPKNLDYQEAAGLISKEGFRIRQVPESKLDSIRISTHIYNNKAEIDSFLEATKNVLG</sequence>
<evidence type="ECO:0000313" key="4">
    <source>
        <dbReference type="Proteomes" id="UP000198790"/>
    </source>
</evidence>
<dbReference type="Pfam" id="PF00266">
    <property type="entry name" value="Aminotran_5"/>
    <property type="match status" value="1"/>
</dbReference>
<dbReference type="PANTHER" id="PTHR43586:SF4">
    <property type="entry name" value="ISOPENICILLIN N EPIMERASE"/>
    <property type="match status" value="1"/>
</dbReference>
<dbReference type="Gene3D" id="3.90.1150.10">
    <property type="entry name" value="Aspartate Aminotransferase, domain 1"/>
    <property type="match status" value="1"/>
</dbReference>
<dbReference type="SUPFAM" id="SSF53383">
    <property type="entry name" value="PLP-dependent transferases"/>
    <property type="match status" value="1"/>
</dbReference>
<dbReference type="InterPro" id="IPR015424">
    <property type="entry name" value="PyrdxlP-dep_Trfase"/>
</dbReference>
<evidence type="ECO:0000256" key="1">
    <source>
        <dbReference type="ARBA" id="ARBA00022898"/>
    </source>
</evidence>
<dbReference type="PANTHER" id="PTHR43586">
    <property type="entry name" value="CYSTEINE DESULFURASE"/>
    <property type="match status" value="1"/>
</dbReference>
<keyword evidence="1" id="KW-0663">Pyridoxal phosphate</keyword>
<gene>
    <name evidence="3" type="ORF">SAMN04489723_105116</name>
</gene>
<dbReference type="STRING" id="237018.SAMN04489723_105116"/>
<proteinExistence type="predicted"/>
<dbReference type="EMBL" id="FOKK01000005">
    <property type="protein sequence ID" value="SFB17796.1"/>
    <property type="molecule type" value="Genomic_DNA"/>
</dbReference>
<accession>A0A1I0YY54</accession>